<keyword evidence="5" id="KW-1185">Reference proteome</keyword>
<evidence type="ECO:0000256" key="1">
    <source>
        <dbReference type="SAM" id="MobiDB-lite"/>
    </source>
</evidence>
<keyword evidence="2" id="KW-0812">Transmembrane</keyword>
<keyword evidence="2" id="KW-1133">Transmembrane helix</keyword>
<dbReference type="EMBL" id="CAJVCH010533580">
    <property type="protein sequence ID" value="CAG7824664.1"/>
    <property type="molecule type" value="Genomic_DNA"/>
</dbReference>
<dbReference type="Pfam" id="PF10260">
    <property type="entry name" value="SAYSvFN"/>
    <property type="match status" value="1"/>
</dbReference>
<protein>
    <recommendedName>
        <fullName evidence="3">SAYSvFN domain-containing protein</fullName>
    </recommendedName>
</protein>
<dbReference type="Proteomes" id="UP000708208">
    <property type="component" value="Unassembled WGS sequence"/>
</dbReference>
<reference evidence="4" key="1">
    <citation type="submission" date="2021-06" db="EMBL/GenBank/DDBJ databases">
        <authorList>
            <person name="Hodson N. C."/>
            <person name="Mongue J. A."/>
            <person name="Jaron S. K."/>
        </authorList>
    </citation>
    <scope>NUCLEOTIDE SEQUENCE</scope>
</reference>
<keyword evidence="2" id="KW-0472">Membrane</keyword>
<name>A0A8J2KWD9_9HEXA</name>
<evidence type="ECO:0000313" key="5">
    <source>
        <dbReference type="Proteomes" id="UP000708208"/>
    </source>
</evidence>
<feature type="compositionally biased region" description="Basic and acidic residues" evidence="1">
    <location>
        <begin position="57"/>
        <end position="68"/>
    </location>
</feature>
<dbReference type="PANTHER" id="PTHR13527">
    <property type="entry name" value="SAYSVFN DOMAIN-CONTAINING PROTEIN 1"/>
    <property type="match status" value="1"/>
</dbReference>
<feature type="transmembrane region" description="Helical" evidence="2">
    <location>
        <begin position="107"/>
        <end position="136"/>
    </location>
</feature>
<dbReference type="AlphaFoldDB" id="A0A8J2KWD9"/>
<evidence type="ECO:0000313" key="4">
    <source>
        <dbReference type="EMBL" id="CAG7824664.1"/>
    </source>
</evidence>
<comment type="caution">
    <text evidence="4">The sequence shown here is derived from an EMBL/GenBank/DDBJ whole genome shotgun (WGS) entry which is preliminary data.</text>
</comment>
<accession>A0A8J2KWD9</accession>
<organism evidence="4 5">
    <name type="scientific">Allacma fusca</name>
    <dbReference type="NCBI Taxonomy" id="39272"/>
    <lineage>
        <taxon>Eukaryota</taxon>
        <taxon>Metazoa</taxon>
        <taxon>Ecdysozoa</taxon>
        <taxon>Arthropoda</taxon>
        <taxon>Hexapoda</taxon>
        <taxon>Collembola</taxon>
        <taxon>Symphypleona</taxon>
        <taxon>Sminthuridae</taxon>
        <taxon>Allacma</taxon>
    </lineage>
</organism>
<dbReference type="InterPro" id="IPR039159">
    <property type="entry name" value="SAYSD1"/>
</dbReference>
<sequence>MYMQETVDWKRMESELLKYRRKKIADERSAKMKESIQNAWDKVTGRISAAVLPDSDEVRDVEEAKDQTELLSPGMSSSTSEENLSEEEESPEEHSKKYKMMMLFLKFLMWLFAYIGFVKIGFGAVYFCVTALWFIYASTSTRRKKKKGEKSAYSVFNENCEAIDGTLKAEQLERQLLFGGLAGH</sequence>
<evidence type="ECO:0000259" key="3">
    <source>
        <dbReference type="Pfam" id="PF10260"/>
    </source>
</evidence>
<dbReference type="OrthoDB" id="71310at2759"/>
<feature type="region of interest" description="Disordered" evidence="1">
    <location>
        <begin position="57"/>
        <end position="92"/>
    </location>
</feature>
<gene>
    <name evidence="4" type="ORF">AFUS01_LOCUS34810</name>
</gene>
<dbReference type="InterPro" id="IPR019387">
    <property type="entry name" value="SAYSvFN_dom"/>
</dbReference>
<proteinExistence type="predicted"/>
<feature type="domain" description="SAYSvFN" evidence="3">
    <location>
        <begin position="106"/>
        <end position="176"/>
    </location>
</feature>
<dbReference type="PANTHER" id="PTHR13527:SF0">
    <property type="entry name" value="SAYSVFN DOMAIN-CONTAINING PROTEIN 1"/>
    <property type="match status" value="1"/>
</dbReference>
<evidence type="ECO:0000256" key="2">
    <source>
        <dbReference type="SAM" id="Phobius"/>
    </source>
</evidence>